<evidence type="ECO:0000256" key="2">
    <source>
        <dbReference type="ARBA" id="ARBA00022448"/>
    </source>
</evidence>
<dbReference type="Pfam" id="PF03830">
    <property type="entry name" value="PTSIIB_sorb"/>
    <property type="match status" value="1"/>
</dbReference>
<accession>A0A1M5QPR2</accession>
<keyword evidence="3" id="KW-0963">Cytoplasm</keyword>
<evidence type="ECO:0000256" key="5">
    <source>
        <dbReference type="ARBA" id="ARBA00022679"/>
    </source>
</evidence>
<sequence>MANILLTRVDYRLIHGQVAVGWVNYLRANMIVVVNDEVANDTFQQSLMDMAVSSGIETRYFSIEEAILKLPQASAQQKLLVVVRYIQDALKLIEGGLEIKEINIGNLHYEDGKKQIAKSVAINEADRACIRKIAEMGVKQTIQRVPEERGYDIVGLL</sequence>
<evidence type="ECO:0000256" key="1">
    <source>
        <dbReference type="ARBA" id="ARBA00004496"/>
    </source>
</evidence>
<dbReference type="SUPFAM" id="SSF52728">
    <property type="entry name" value="PTS IIb component"/>
    <property type="match status" value="1"/>
</dbReference>
<dbReference type="Proteomes" id="UP000184079">
    <property type="component" value="Unassembled WGS sequence"/>
</dbReference>
<protein>
    <submittedName>
        <fullName evidence="9">PTS system, N-acetylgalactosamine-specific IIB component</fullName>
    </submittedName>
</protein>
<keyword evidence="7" id="KW-0418">Kinase</keyword>
<comment type="subcellular location">
    <subcellularLocation>
        <location evidence="1">Cytoplasm</location>
    </subcellularLocation>
</comment>
<dbReference type="InterPro" id="IPR004720">
    <property type="entry name" value="PTS_IIB_sorbose-sp"/>
</dbReference>
<gene>
    <name evidence="9" type="ORF">SAMN05421807_104219</name>
</gene>
<dbReference type="GO" id="GO:0008982">
    <property type="term" value="F:protein-N(PI)-phosphohistidine-sugar phosphotransferase activity"/>
    <property type="evidence" value="ECO:0007669"/>
    <property type="project" value="InterPro"/>
</dbReference>
<evidence type="ECO:0000256" key="7">
    <source>
        <dbReference type="ARBA" id="ARBA00022777"/>
    </source>
</evidence>
<dbReference type="InterPro" id="IPR036667">
    <property type="entry name" value="PTS_IIB_sorbose-sp_sf"/>
</dbReference>
<dbReference type="PROSITE" id="PS51101">
    <property type="entry name" value="PTS_EIIB_TYPE_4"/>
    <property type="match status" value="1"/>
</dbReference>
<keyword evidence="4" id="KW-0762">Sugar transport</keyword>
<dbReference type="GO" id="GO:0009401">
    <property type="term" value="P:phosphoenolpyruvate-dependent sugar phosphotransferase system"/>
    <property type="evidence" value="ECO:0007669"/>
    <property type="project" value="UniProtKB-KW"/>
</dbReference>
<feature type="domain" description="PTS EIIB type-4" evidence="8">
    <location>
        <begin position="1"/>
        <end position="157"/>
    </location>
</feature>
<keyword evidence="2" id="KW-0813">Transport</keyword>
<proteinExistence type="predicted"/>
<evidence type="ECO:0000259" key="8">
    <source>
        <dbReference type="PROSITE" id="PS51101"/>
    </source>
</evidence>
<keyword evidence="10" id="KW-1185">Reference proteome</keyword>
<evidence type="ECO:0000256" key="4">
    <source>
        <dbReference type="ARBA" id="ARBA00022597"/>
    </source>
</evidence>
<evidence type="ECO:0000313" key="10">
    <source>
        <dbReference type="Proteomes" id="UP000184079"/>
    </source>
</evidence>
<keyword evidence="5" id="KW-0808">Transferase</keyword>
<organism evidence="9 10">
    <name type="scientific">Virgibacillus chiguensis</name>
    <dbReference type="NCBI Taxonomy" id="411959"/>
    <lineage>
        <taxon>Bacteria</taxon>
        <taxon>Bacillati</taxon>
        <taxon>Bacillota</taxon>
        <taxon>Bacilli</taxon>
        <taxon>Bacillales</taxon>
        <taxon>Bacillaceae</taxon>
        <taxon>Virgibacillus</taxon>
    </lineage>
</organism>
<dbReference type="EMBL" id="FQXD01000004">
    <property type="protein sequence ID" value="SHH15809.1"/>
    <property type="molecule type" value="Genomic_DNA"/>
</dbReference>
<dbReference type="AlphaFoldDB" id="A0A1M5QPR2"/>
<evidence type="ECO:0000256" key="6">
    <source>
        <dbReference type="ARBA" id="ARBA00022683"/>
    </source>
</evidence>
<keyword evidence="6" id="KW-0598">Phosphotransferase system</keyword>
<evidence type="ECO:0000313" key="9">
    <source>
        <dbReference type="EMBL" id="SHH15809.1"/>
    </source>
</evidence>
<dbReference type="Gene3D" id="3.40.35.10">
    <property type="entry name" value="Phosphotransferase system, sorbose subfamily IIB component"/>
    <property type="match status" value="1"/>
</dbReference>
<dbReference type="RefSeq" id="WP_073006598.1">
    <property type="nucleotide sequence ID" value="NZ_FQXD01000004.1"/>
</dbReference>
<dbReference type="GO" id="GO:0016301">
    <property type="term" value="F:kinase activity"/>
    <property type="evidence" value="ECO:0007669"/>
    <property type="project" value="UniProtKB-KW"/>
</dbReference>
<dbReference type="GO" id="GO:0005737">
    <property type="term" value="C:cytoplasm"/>
    <property type="evidence" value="ECO:0007669"/>
    <property type="project" value="UniProtKB-SubCell"/>
</dbReference>
<dbReference type="OrthoDB" id="9788818at2"/>
<name>A0A1M5QPR2_9BACI</name>
<evidence type="ECO:0000256" key="3">
    <source>
        <dbReference type="ARBA" id="ARBA00022490"/>
    </source>
</evidence>
<reference evidence="10" key="1">
    <citation type="submission" date="2016-11" db="EMBL/GenBank/DDBJ databases">
        <authorList>
            <person name="Varghese N."/>
            <person name="Submissions S."/>
        </authorList>
    </citation>
    <scope>NUCLEOTIDE SEQUENCE [LARGE SCALE GENOMIC DNA]</scope>
    <source>
        <strain evidence="10">CGMCC 1.6496</strain>
    </source>
</reference>